<evidence type="ECO:0000313" key="2">
    <source>
        <dbReference type="Proteomes" id="UP001347796"/>
    </source>
</evidence>
<dbReference type="Proteomes" id="UP001347796">
    <property type="component" value="Unassembled WGS sequence"/>
</dbReference>
<gene>
    <name evidence="1" type="ORF">SNE40_003305</name>
</gene>
<accession>A0AAN8KAE3</accession>
<sequence length="198" mass="22952">MPLIPGSEYGSGWQFQQPAVYPVYNNKRKHSNEDHEETMCLESGTAPSKRLCQQQFRESQQHFEESQQMEQSEINHNTIHQDLNHQSQFLPVSDQHQEIHGCIKDVAAAPCFQNSQQIESQNIAQPQNDMIMDLCDETYSNSTLENEACLDIMDNDCVPNNQQYTSGERSPSASRVRCYCKPTWDNFMDLRPYISDYY</sequence>
<evidence type="ECO:0000313" key="1">
    <source>
        <dbReference type="EMBL" id="KAK6191682.1"/>
    </source>
</evidence>
<keyword evidence="2" id="KW-1185">Reference proteome</keyword>
<dbReference type="EMBL" id="JAZGQO010000002">
    <property type="protein sequence ID" value="KAK6191682.1"/>
    <property type="molecule type" value="Genomic_DNA"/>
</dbReference>
<dbReference type="AlphaFoldDB" id="A0AAN8KAE3"/>
<proteinExistence type="predicted"/>
<organism evidence="1 2">
    <name type="scientific">Patella caerulea</name>
    <name type="common">Rayed Mediterranean limpet</name>
    <dbReference type="NCBI Taxonomy" id="87958"/>
    <lineage>
        <taxon>Eukaryota</taxon>
        <taxon>Metazoa</taxon>
        <taxon>Spiralia</taxon>
        <taxon>Lophotrochozoa</taxon>
        <taxon>Mollusca</taxon>
        <taxon>Gastropoda</taxon>
        <taxon>Patellogastropoda</taxon>
        <taxon>Patelloidea</taxon>
        <taxon>Patellidae</taxon>
        <taxon>Patella</taxon>
    </lineage>
</organism>
<name>A0AAN8KAE3_PATCE</name>
<reference evidence="1 2" key="1">
    <citation type="submission" date="2024-01" db="EMBL/GenBank/DDBJ databases">
        <title>The genome of the rayed Mediterranean limpet Patella caerulea (Linnaeus, 1758).</title>
        <authorList>
            <person name="Anh-Thu Weber A."/>
            <person name="Halstead-Nussloch G."/>
        </authorList>
    </citation>
    <scope>NUCLEOTIDE SEQUENCE [LARGE SCALE GENOMIC DNA]</scope>
    <source>
        <strain evidence="1">AATW-2023a</strain>
        <tissue evidence="1">Whole specimen</tissue>
    </source>
</reference>
<comment type="caution">
    <text evidence="1">The sequence shown here is derived from an EMBL/GenBank/DDBJ whole genome shotgun (WGS) entry which is preliminary data.</text>
</comment>
<protein>
    <submittedName>
        <fullName evidence="1">Uncharacterized protein</fullName>
    </submittedName>
</protein>